<evidence type="ECO:0000256" key="1">
    <source>
        <dbReference type="ARBA" id="ARBA00022723"/>
    </source>
</evidence>
<sequence>MFPKDKTVSKQWLIAIRRDNYTPSKHSRVCKKHFNPDDYALPKEPNTENRNRKRGQKKPSKKKVIEVGCKEKCEAGPSGISRKTHSVEKSRQISNNASMKLFQYDSSSRPSTPDPFSDDGEYGSDNDYDPGYDDNTDSTSTVSDHTKQREKKQLKKRSKNNATRSHGKRNSESSVSSSSDSDDRTEGFSECTDVCDSDDNEDDTNSISAESSDESIFDSRKRKKKGQSSSLGSRYKKPKIASVDQSTDTMSLDSEALLNNIENLESSSVQLDPAVLENISIYSHIEGSHSHTNPQIQGAEDDHAAAAAEVNPAPANLRALELDAAAQRHSPGSPAPDPAAAEGNPAHDNLPALDLDVAAQHRSPSSPALDREAVEGNPAPVNVSALYLEATAQRRFPGSPAPDSAAAEGNPAHDNLPALNLDAAAQQRSPGSPAPDPAAAEENPAHDNLPALNLDAAAQQRSPSSPALNREAVEGNPAPVKLSALYLDATAQRCSPGSPAPDPAAAERNPAPANLSALDLDAVEQRRTPGSPVSDPTAAEENPTPSNLPALDLDAATQCRSPSSSASDREAAEENPAPANLPALDWDATTQCRSPSSSAPPELNATVRYPTPASTLALEVVAERGLSGSPVPERDAAETNSAPTSPSALDREAFVQRNPSICHVLDPEAAERNSVPDTLPEISPATNCRPSTPPLINYDWEHTNTDIPSFEFDESSAGVQFEVNPAMTVMEIFDKILNPNIVDYIVTCTNTYGRALCEKTRPITRNSRSYNFRDTNREEILKFFGLCLLMGQIKIPQKRKNFTYSDPLYYHPIFHYVMSARKFEQILRCIYVSDLDSKGKDKIEKFINAITKSFMECYKPYKLLSLDESLLLFRGRLAFRQYIKSKKVRYGIKFFELTTSDGYVLNIMMYSGKETTARTGKKSEKIVLRLMRPYLLKGHQLYMDNYYNSVTLSQKLVDLKTHTTGTLRSNREDNPKDIIKKKLKKNQHVWVRKNKVYVSKWVDKRPVLMVTTSVHPRLIEIQNRFQQRKIKPAEVAEYNQHISGVDRADQMISYYSSPRKSIRWYKKVMFHLLDVAVWNSFFIFKKYCQANCDFLLFREELIRRLLDLPADLTAEQVILARSKYDNRIRANLLPLPVSTIDDDVGSSRVHGHWPKKIPVQEGSNKTSKYLKCKMCTKKKVRRETCLRCKGCPEKPALCALCFEEWHKEV</sequence>
<dbReference type="InterPro" id="IPR006612">
    <property type="entry name" value="THAP_Znf"/>
</dbReference>
<feature type="region of interest" description="Disordered" evidence="6">
    <location>
        <begin position="625"/>
        <end position="650"/>
    </location>
</feature>
<keyword evidence="9" id="KW-1185">Reference proteome</keyword>
<dbReference type="GO" id="GO:0003677">
    <property type="term" value="F:DNA binding"/>
    <property type="evidence" value="ECO:0007669"/>
    <property type="project" value="UniProtKB-UniRule"/>
</dbReference>
<evidence type="ECO:0000256" key="3">
    <source>
        <dbReference type="ARBA" id="ARBA00022833"/>
    </source>
</evidence>
<dbReference type="PROSITE" id="PS50950">
    <property type="entry name" value="ZF_THAP"/>
    <property type="match status" value="1"/>
</dbReference>
<dbReference type="Pfam" id="PF05485">
    <property type="entry name" value="THAP"/>
    <property type="match status" value="1"/>
</dbReference>
<dbReference type="Proteomes" id="UP000691718">
    <property type="component" value="Unassembled WGS sequence"/>
</dbReference>
<feature type="region of interest" description="Disordered" evidence="6">
    <location>
        <begin position="526"/>
        <end position="607"/>
    </location>
</feature>
<feature type="compositionally biased region" description="Acidic residues" evidence="6">
    <location>
        <begin position="193"/>
        <end position="204"/>
    </location>
</feature>
<evidence type="ECO:0000313" key="9">
    <source>
        <dbReference type="Proteomes" id="UP000691718"/>
    </source>
</evidence>
<keyword evidence="3" id="KW-0862">Zinc</keyword>
<feature type="region of interest" description="Disordered" evidence="6">
    <location>
        <begin position="395"/>
        <end position="446"/>
    </location>
</feature>
<dbReference type="PANTHER" id="PTHR46599:SF3">
    <property type="entry name" value="PIGGYBAC TRANSPOSABLE ELEMENT-DERIVED PROTEIN 4"/>
    <property type="match status" value="1"/>
</dbReference>
<feature type="region of interest" description="Disordered" evidence="6">
    <location>
        <begin position="24"/>
        <end position="247"/>
    </location>
</feature>
<protein>
    <submittedName>
        <fullName evidence="8">(apollo) hypothetical protein</fullName>
    </submittedName>
</protein>
<feature type="compositionally biased region" description="Basic residues" evidence="6">
    <location>
        <begin position="51"/>
        <end position="62"/>
    </location>
</feature>
<name>A0A8S3X812_PARAO</name>
<feature type="region of interest" description="Disordered" evidence="6">
    <location>
        <begin position="668"/>
        <end position="694"/>
    </location>
</feature>
<feature type="region of interest" description="Disordered" evidence="6">
    <location>
        <begin position="326"/>
        <end position="350"/>
    </location>
</feature>
<reference evidence="8" key="1">
    <citation type="submission" date="2021-04" db="EMBL/GenBank/DDBJ databases">
        <authorList>
            <person name="Tunstrom K."/>
        </authorList>
    </citation>
    <scope>NUCLEOTIDE SEQUENCE</scope>
</reference>
<keyword evidence="4 5" id="KW-0238">DNA-binding</keyword>
<gene>
    <name evidence="8" type="ORF">PAPOLLO_LOCUS14238</name>
</gene>
<evidence type="ECO:0000259" key="7">
    <source>
        <dbReference type="PROSITE" id="PS50950"/>
    </source>
</evidence>
<keyword evidence="1" id="KW-0479">Metal-binding</keyword>
<feature type="compositionally biased region" description="Low complexity" evidence="6">
    <location>
        <begin position="412"/>
        <end position="446"/>
    </location>
</feature>
<feature type="compositionally biased region" description="Acidic residues" evidence="6">
    <location>
        <begin position="116"/>
        <end position="136"/>
    </location>
</feature>
<feature type="compositionally biased region" description="Basic and acidic residues" evidence="6">
    <location>
        <begin position="63"/>
        <end position="74"/>
    </location>
</feature>
<organism evidence="8 9">
    <name type="scientific">Parnassius apollo</name>
    <name type="common">Apollo butterfly</name>
    <name type="synonym">Papilio apollo</name>
    <dbReference type="NCBI Taxonomy" id="110799"/>
    <lineage>
        <taxon>Eukaryota</taxon>
        <taxon>Metazoa</taxon>
        <taxon>Ecdysozoa</taxon>
        <taxon>Arthropoda</taxon>
        <taxon>Hexapoda</taxon>
        <taxon>Insecta</taxon>
        <taxon>Pterygota</taxon>
        <taxon>Neoptera</taxon>
        <taxon>Endopterygota</taxon>
        <taxon>Lepidoptera</taxon>
        <taxon>Glossata</taxon>
        <taxon>Ditrysia</taxon>
        <taxon>Papilionoidea</taxon>
        <taxon>Papilionidae</taxon>
        <taxon>Parnassiinae</taxon>
        <taxon>Parnassini</taxon>
        <taxon>Parnassius</taxon>
        <taxon>Parnassius</taxon>
    </lineage>
</organism>
<feature type="compositionally biased region" description="Basic residues" evidence="6">
    <location>
        <begin position="148"/>
        <end position="159"/>
    </location>
</feature>
<feature type="compositionally biased region" description="Low complexity" evidence="6">
    <location>
        <begin position="574"/>
        <end position="584"/>
    </location>
</feature>
<evidence type="ECO:0000256" key="4">
    <source>
        <dbReference type="ARBA" id="ARBA00023125"/>
    </source>
</evidence>
<dbReference type="EMBL" id="CAJQZP010000965">
    <property type="protein sequence ID" value="CAG5003474.1"/>
    <property type="molecule type" value="Genomic_DNA"/>
</dbReference>
<dbReference type="GO" id="GO:0008270">
    <property type="term" value="F:zinc ion binding"/>
    <property type="evidence" value="ECO:0007669"/>
    <property type="project" value="UniProtKB-KW"/>
</dbReference>
<evidence type="ECO:0000313" key="8">
    <source>
        <dbReference type="EMBL" id="CAG5003474.1"/>
    </source>
</evidence>
<dbReference type="Pfam" id="PF13843">
    <property type="entry name" value="DDE_Tnp_1_7"/>
    <property type="match status" value="1"/>
</dbReference>
<feature type="compositionally biased region" description="Polar residues" evidence="6">
    <location>
        <begin position="588"/>
        <end position="599"/>
    </location>
</feature>
<feature type="compositionally biased region" description="Polar residues" evidence="6">
    <location>
        <begin position="92"/>
        <end position="111"/>
    </location>
</feature>
<feature type="domain" description="THAP-type" evidence="7">
    <location>
        <begin position="1"/>
        <end position="62"/>
    </location>
</feature>
<feature type="compositionally biased region" description="Polar residues" evidence="6">
    <location>
        <begin position="638"/>
        <end position="647"/>
    </location>
</feature>
<proteinExistence type="predicted"/>
<dbReference type="OrthoDB" id="7476390at2759"/>
<accession>A0A8S3X812</accession>
<dbReference type="AlphaFoldDB" id="A0A8S3X812"/>
<keyword evidence="2 5" id="KW-0863">Zinc-finger</keyword>
<evidence type="ECO:0000256" key="6">
    <source>
        <dbReference type="SAM" id="MobiDB-lite"/>
    </source>
</evidence>
<dbReference type="InterPro" id="IPR029526">
    <property type="entry name" value="PGBD"/>
</dbReference>
<dbReference type="PANTHER" id="PTHR46599">
    <property type="entry name" value="PIGGYBAC TRANSPOSABLE ELEMENT-DERIVED PROTEIN 4"/>
    <property type="match status" value="1"/>
</dbReference>
<evidence type="ECO:0000256" key="2">
    <source>
        <dbReference type="ARBA" id="ARBA00022771"/>
    </source>
</evidence>
<comment type="caution">
    <text evidence="8">The sequence shown here is derived from an EMBL/GenBank/DDBJ whole genome shotgun (WGS) entry which is preliminary data.</text>
</comment>
<evidence type="ECO:0000256" key="5">
    <source>
        <dbReference type="PROSITE-ProRule" id="PRU00309"/>
    </source>
</evidence>